<evidence type="ECO:0000256" key="6">
    <source>
        <dbReference type="ARBA" id="ARBA00022989"/>
    </source>
</evidence>
<dbReference type="GO" id="GO:0005886">
    <property type="term" value="C:plasma membrane"/>
    <property type="evidence" value="ECO:0007669"/>
    <property type="project" value="UniProtKB-SubCell"/>
</dbReference>
<evidence type="ECO:0000256" key="3">
    <source>
        <dbReference type="ARBA" id="ARBA00022606"/>
    </source>
</evidence>
<gene>
    <name evidence="15" type="primary">LOC117349651</name>
</gene>
<sequence length="310" mass="35358">MTTYNQTSFTEFLLLGFPGSRETQILYFVVFLAIYILTIATNTIIITIVIFDNNLHNPMYFFLSNFAFLEIWYTTATIPKMLSGFLTGNKAISYQSCIAQLCFFFTLGSIEYILLTVMAFDRYFAICYPLQYGTIMNSRLCKQLSIGSWTSGFLNGWAMSIPASQFSFCTSNQINHFFCDFIPLLKLACSDTIISEIIFFVLAWIIVLTSLFLITVSYCYIILTILRIPSTTGRKKAFSTCASHFTVVLIFFGTAIFIYLRPNPMQTYEADKVVALIFSAITPLMNPLIYSLRNKEVLKALNRAWKKICS</sequence>
<evidence type="ECO:0000256" key="9">
    <source>
        <dbReference type="ARBA" id="ARBA00023170"/>
    </source>
</evidence>
<dbReference type="PRINTS" id="PR00245">
    <property type="entry name" value="OLFACTORYR"/>
</dbReference>
<proteinExistence type="inferred from homology"/>
<evidence type="ECO:0000256" key="10">
    <source>
        <dbReference type="ARBA" id="ARBA00023224"/>
    </source>
</evidence>
<name>A0A6P8PUZ3_GEOSA</name>
<feature type="transmembrane region" description="Helical" evidence="12">
    <location>
        <begin position="97"/>
        <end position="120"/>
    </location>
</feature>
<evidence type="ECO:0000313" key="15">
    <source>
        <dbReference type="RefSeq" id="XP_033779136.1"/>
    </source>
</evidence>
<comment type="subcellular location">
    <subcellularLocation>
        <location evidence="1 12">Cell membrane</location>
        <topology evidence="1 12">Multi-pass membrane protein</topology>
    </subcellularLocation>
</comment>
<dbReference type="Pfam" id="PF13853">
    <property type="entry name" value="7tm_4"/>
    <property type="match status" value="1"/>
</dbReference>
<dbReference type="FunFam" id="1.20.1070.10:FF:000001">
    <property type="entry name" value="Olfactory receptor"/>
    <property type="match status" value="1"/>
</dbReference>
<dbReference type="PANTHER" id="PTHR26452">
    <property type="entry name" value="OLFACTORY RECEPTOR"/>
    <property type="match status" value="1"/>
</dbReference>
<dbReference type="Gene3D" id="1.20.1070.10">
    <property type="entry name" value="Rhodopsin 7-helix transmembrane proteins"/>
    <property type="match status" value="1"/>
</dbReference>
<feature type="domain" description="G-protein coupled receptors family 1 profile" evidence="13">
    <location>
        <begin position="41"/>
        <end position="290"/>
    </location>
</feature>
<dbReference type="InterPro" id="IPR000725">
    <property type="entry name" value="Olfact_rcpt"/>
</dbReference>
<evidence type="ECO:0000256" key="5">
    <source>
        <dbReference type="ARBA" id="ARBA00022725"/>
    </source>
</evidence>
<keyword evidence="5 12" id="KW-0552">Olfaction</keyword>
<evidence type="ECO:0000313" key="14">
    <source>
        <dbReference type="Proteomes" id="UP000515159"/>
    </source>
</evidence>
<keyword evidence="10 11" id="KW-0807">Transducer</keyword>
<dbReference type="PROSITE" id="PS00237">
    <property type="entry name" value="G_PROTEIN_RECEP_F1_1"/>
    <property type="match status" value="1"/>
</dbReference>
<evidence type="ECO:0000259" key="13">
    <source>
        <dbReference type="PROSITE" id="PS50262"/>
    </source>
</evidence>
<dbReference type="OrthoDB" id="9444602at2759"/>
<dbReference type="GO" id="GO:0004984">
    <property type="term" value="F:olfactory receptor activity"/>
    <property type="evidence" value="ECO:0007669"/>
    <property type="project" value="InterPro"/>
</dbReference>
<evidence type="ECO:0000256" key="1">
    <source>
        <dbReference type="ARBA" id="ARBA00004651"/>
    </source>
</evidence>
<keyword evidence="2 12" id="KW-1003">Cell membrane</keyword>
<comment type="similarity">
    <text evidence="11">Belongs to the G-protein coupled receptor 1 family.</text>
</comment>
<dbReference type="GO" id="GO:0004930">
    <property type="term" value="F:G protein-coupled receptor activity"/>
    <property type="evidence" value="ECO:0007669"/>
    <property type="project" value="UniProtKB-KW"/>
</dbReference>
<dbReference type="AlphaFoldDB" id="A0A6P8PUZ3"/>
<keyword evidence="6 12" id="KW-1133">Transmembrane helix</keyword>
<dbReference type="PROSITE" id="PS50262">
    <property type="entry name" value="G_PROTEIN_RECEP_F1_2"/>
    <property type="match status" value="1"/>
</dbReference>
<protein>
    <recommendedName>
        <fullName evidence="12">Olfactory receptor</fullName>
    </recommendedName>
</protein>
<keyword evidence="3 12" id="KW-0716">Sensory transduction</keyword>
<dbReference type="Proteomes" id="UP000515159">
    <property type="component" value="Chromosome 16"/>
</dbReference>
<feature type="transmembrane region" description="Helical" evidence="12">
    <location>
        <begin position="25"/>
        <end position="51"/>
    </location>
</feature>
<evidence type="ECO:0000256" key="7">
    <source>
        <dbReference type="ARBA" id="ARBA00023040"/>
    </source>
</evidence>
<keyword evidence="14" id="KW-1185">Reference proteome</keyword>
<dbReference type="KEGG" id="gsh:117349651"/>
<dbReference type="InterPro" id="IPR050516">
    <property type="entry name" value="Olfactory_GPCR"/>
</dbReference>
<keyword evidence="8 12" id="KW-0472">Membrane</keyword>
<accession>A0A6P8PUZ3</accession>
<dbReference type="GeneID" id="117349651"/>
<evidence type="ECO:0000256" key="11">
    <source>
        <dbReference type="RuleBase" id="RU000688"/>
    </source>
</evidence>
<dbReference type="RefSeq" id="XP_033779136.1">
    <property type="nucleotide sequence ID" value="XM_033923245.1"/>
</dbReference>
<evidence type="ECO:0000256" key="2">
    <source>
        <dbReference type="ARBA" id="ARBA00022475"/>
    </source>
</evidence>
<dbReference type="PRINTS" id="PR00237">
    <property type="entry name" value="GPCRRHODOPSN"/>
</dbReference>
<feature type="transmembrane region" description="Helical" evidence="12">
    <location>
        <begin position="238"/>
        <end position="261"/>
    </location>
</feature>
<feature type="transmembrane region" description="Helical" evidence="12">
    <location>
        <begin position="273"/>
        <end position="292"/>
    </location>
</feature>
<keyword evidence="7 11" id="KW-0297">G-protein coupled receptor</keyword>
<dbReference type="InterPro" id="IPR000276">
    <property type="entry name" value="GPCR_Rhodpsn"/>
</dbReference>
<evidence type="ECO:0000256" key="4">
    <source>
        <dbReference type="ARBA" id="ARBA00022692"/>
    </source>
</evidence>
<dbReference type="InterPro" id="IPR017452">
    <property type="entry name" value="GPCR_Rhodpsn_7TM"/>
</dbReference>
<evidence type="ECO:0000256" key="8">
    <source>
        <dbReference type="ARBA" id="ARBA00023136"/>
    </source>
</evidence>
<organism evidence="14 15">
    <name type="scientific">Geotrypetes seraphini</name>
    <name type="common">Gaboon caecilian</name>
    <name type="synonym">Caecilia seraphini</name>
    <dbReference type="NCBI Taxonomy" id="260995"/>
    <lineage>
        <taxon>Eukaryota</taxon>
        <taxon>Metazoa</taxon>
        <taxon>Chordata</taxon>
        <taxon>Craniata</taxon>
        <taxon>Vertebrata</taxon>
        <taxon>Euteleostomi</taxon>
        <taxon>Amphibia</taxon>
        <taxon>Gymnophiona</taxon>
        <taxon>Geotrypetes</taxon>
    </lineage>
</organism>
<feature type="transmembrane region" description="Helical" evidence="12">
    <location>
        <begin position="197"/>
        <end position="226"/>
    </location>
</feature>
<keyword evidence="9 11" id="KW-0675">Receptor</keyword>
<reference evidence="15" key="1">
    <citation type="submission" date="2025-08" db="UniProtKB">
        <authorList>
            <consortium name="RefSeq"/>
        </authorList>
    </citation>
    <scope>IDENTIFICATION</scope>
</reference>
<dbReference type="SUPFAM" id="SSF81321">
    <property type="entry name" value="Family A G protein-coupled receptor-like"/>
    <property type="match status" value="1"/>
</dbReference>
<evidence type="ECO:0000256" key="12">
    <source>
        <dbReference type="RuleBase" id="RU363047"/>
    </source>
</evidence>
<dbReference type="CDD" id="cd13954">
    <property type="entry name" value="7tmA_OR"/>
    <property type="match status" value="1"/>
</dbReference>
<keyword evidence="4 11" id="KW-0812">Transmembrane</keyword>
<dbReference type="InParanoid" id="A0A6P8PUZ3"/>